<gene>
    <name evidence="1" type="ORF">V1517DRAFT_331799</name>
</gene>
<dbReference type="Proteomes" id="UP001489719">
    <property type="component" value="Unassembled WGS sequence"/>
</dbReference>
<dbReference type="EMBL" id="MU970171">
    <property type="protein sequence ID" value="KAK9319645.1"/>
    <property type="molecule type" value="Genomic_DNA"/>
</dbReference>
<keyword evidence="2" id="KW-1185">Reference proteome</keyword>
<comment type="caution">
    <text evidence="1">The sequence shown here is derived from an EMBL/GenBank/DDBJ whole genome shotgun (WGS) entry which is preliminary data.</text>
</comment>
<evidence type="ECO:0000313" key="2">
    <source>
        <dbReference type="Proteomes" id="UP001489719"/>
    </source>
</evidence>
<reference evidence="2" key="1">
    <citation type="journal article" date="2024" name="Front. Bioeng. Biotechnol.">
        <title>Genome-scale model development and genomic sequencing of the oleaginous clade Lipomyces.</title>
        <authorList>
            <person name="Czajka J.J."/>
            <person name="Han Y."/>
            <person name="Kim J."/>
            <person name="Mondo S.J."/>
            <person name="Hofstad B.A."/>
            <person name="Robles A."/>
            <person name="Haridas S."/>
            <person name="Riley R."/>
            <person name="LaButti K."/>
            <person name="Pangilinan J."/>
            <person name="Andreopoulos W."/>
            <person name="Lipzen A."/>
            <person name="Yan J."/>
            <person name="Wang M."/>
            <person name="Ng V."/>
            <person name="Grigoriev I.V."/>
            <person name="Spatafora J.W."/>
            <person name="Magnuson J.K."/>
            <person name="Baker S.E."/>
            <person name="Pomraning K.R."/>
        </authorList>
    </citation>
    <scope>NUCLEOTIDE SEQUENCE [LARGE SCALE GENOMIC DNA]</scope>
    <source>
        <strain evidence="2">CBS 10300</strain>
    </source>
</reference>
<name>A0ACC3TF98_9ASCO</name>
<accession>A0ACC3TF98</accession>
<sequence length="664" mass="72966">MASSIGSTFFVLDTPDEGAAIVGDYRETLTYLLGTYYDWLTNWANSYLNLQFSGQIGYNLPVDMLTNIPRVNAPETETLSFNNNMDAFRQYCGAANLAGKRVISMELGSDYLETYTQTWTDLLKDGKRAFVTGVNQAIFHGAPYSHTYPNTTWPGYTTFSYSFAGHHSRHQPAWDVGYAQAINYVARTQFVLQTGVPKVDLAFWDKKTAEFAYPNTSYSPSDLSTAGYTYTYLSPDNFALDVAQVRNGILAPTAQSFRALIVRANDTLTVDGVLALQKFARAELPIIFSGGIPTVYNTRNGKATEHTQVILESILSLPNVYKVSYESLACAVASIGVSPRTKVNTNGTWFTHWREDSNGDVYVFIYNDGVPSVGNISFETTQWPTFLNAWTGEQTPVVYYTVDGLYTTIPFSLGDTETAIIKFSKEANVPHEHIISTPDVELHSRHAATSGRPSVRIFAHGDVNQPIVLSNGSLVEVHSPVPNAFSLENWTLTVEQWLPPTDLYNVEIVADKSNITFALPGSNLEPWSSISDSLIHVSGIGYYSTTFQWPPSACTHDQIGALLTLPPISQGITVSLNGKDLPNVDITHPIVDISAYVQQGKNVLSISVASTLWNVLVPIWPKLRSGGTTANPSVEGFQALGYGDLQHYGIIGEVQVIPYVGLDL</sequence>
<proteinExistence type="predicted"/>
<evidence type="ECO:0000313" key="1">
    <source>
        <dbReference type="EMBL" id="KAK9319645.1"/>
    </source>
</evidence>
<organism evidence="1 2">
    <name type="scientific">Lipomyces orientalis</name>
    <dbReference type="NCBI Taxonomy" id="1233043"/>
    <lineage>
        <taxon>Eukaryota</taxon>
        <taxon>Fungi</taxon>
        <taxon>Dikarya</taxon>
        <taxon>Ascomycota</taxon>
        <taxon>Saccharomycotina</taxon>
        <taxon>Lipomycetes</taxon>
        <taxon>Lipomycetales</taxon>
        <taxon>Lipomycetaceae</taxon>
        <taxon>Lipomyces</taxon>
    </lineage>
</organism>
<protein>
    <submittedName>
        <fullName evidence="1">Uncharacterized protein</fullName>
    </submittedName>
</protein>